<evidence type="ECO:0000256" key="1">
    <source>
        <dbReference type="SAM" id="MobiDB-lite"/>
    </source>
</evidence>
<feature type="region of interest" description="Disordered" evidence="1">
    <location>
        <begin position="31"/>
        <end position="57"/>
    </location>
</feature>
<gene>
    <name evidence="2" type="ORF">STVIR_3793</name>
</gene>
<reference evidence="2 3" key="1">
    <citation type="journal article" date="2013" name="Genome Announc.">
        <title>Draft Genome Sequence of Streptomyces viridochromogenes Strain Tu57, Producer of Avilamycin.</title>
        <authorList>
            <person name="Gruning B.A."/>
            <person name="Erxleben A."/>
            <person name="Hahnlein A."/>
            <person name="Gunther S."/>
        </authorList>
    </citation>
    <scope>NUCLEOTIDE SEQUENCE [LARGE SCALE GENOMIC DNA]</scope>
    <source>
        <strain evidence="2 3">Tue57</strain>
    </source>
</reference>
<dbReference type="AlphaFoldDB" id="L8PCH3"/>
<protein>
    <submittedName>
        <fullName evidence="2">Uncharacterized protein</fullName>
    </submittedName>
</protein>
<name>L8PCH3_STRVR</name>
<proteinExistence type="predicted"/>
<dbReference type="Proteomes" id="UP000011205">
    <property type="component" value="Unassembled WGS sequence"/>
</dbReference>
<comment type="caution">
    <text evidence="2">The sequence shown here is derived from an EMBL/GenBank/DDBJ whole genome shotgun (WGS) entry which is preliminary data.</text>
</comment>
<sequence>MRCGGLGPPEGTVALKAGERERVLKVLQLRRRDEDGGRNTAVRQGDVPMPGSPTGKFTEPTLAGPCCGGGSCAEWPAGLVARHFLGLPGLADGRRTDNHANPRPQP</sequence>
<accession>L8PCH3</accession>
<organism evidence="2 3">
    <name type="scientific">Streptomyces viridochromogenes Tue57</name>
    <dbReference type="NCBI Taxonomy" id="1160705"/>
    <lineage>
        <taxon>Bacteria</taxon>
        <taxon>Bacillati</taxon>
        <taxon>Actinomycetota</taxon>
        <taxon>Actinomycetes</taxon>
        <taxon>Kitasatosporales</taxon>
        <taxon>Streptomycetaceae</taxon>
        <taxon>Streptomyces</taxon>
    </lineage>
</organism>
<evidence type="ECO:0000313" key="2">
    <source>
        <dbReference type="EMBL" id="ELS55236.1"/>
    </source>
</evidence>
<dbReference type="EMBL" id="AMLP01000120">
    <property type="protein sequence ID" value="ELS55236.1"/>
    <property type="molecule type" value="Genomic_DNA"/>
</dbReference>
<evidence type="ECO:0000313" key="3">
    <source>
        <dbReference type="Proteomes" id="UP000011205"/>
    </source>
</evidence>